<dbReference type="GO" id="GO:0006508">
    <property type="term" value="P:proteolysis"/>
    <property type="evidence" value="ECO:0007669"/>
    <property type="project" value="InterPro"/>
</dbReference>
<dbReference type="AlphaFoldDB" id="A0AA37WHW3"/>
<dbReference type="PANTHER" id="PTHR34385:SF1">
    <property type="entry name" value="PEPTIDOGLYCAN L-ALANYL-D-GLUTAMATE ENDOPEPTIDASE CWLK"/>
    <property type="match status" value="1"/>
</dbReference>
<evidence type="ECO:0000259" key="1">
    <source>
        <dbReference type="Pfam" id="PF02557"/>
    </source>
</evidence>
<dbReference type="EMBL" id="BSOT01000005">
    <property type="protein sequence ID" value="GLR70217.1"/>
    <property type="molecule type" value="Genomic_DNA"/>
</dbReference>
<feature type="domain" description="D-alanyl-D-alanine carboxypeptidase-like core" evidence="1">
    <location>
        <begin position="22"/>
        <end position="182"/>
    </location>
</feature>
<keyword evidence="2" id="KW-0645">Protease</keyword>
<comment type="caution">
    <text evidence="2">The sequence shown here is derived from an EMBL/GenBank/DDBJ whole genome shotgun (WGS) entry which is preliminary data.</text>
</comment>
<proteinExistence type="predicted"/>
<sequence length="229" mass="25827">MITKDQILGIDDAHLVTLPNGHQLMPEVAEKFAQMQASAALDGHDLQICSSFRSFDRQLSIWNRKWQGELPLNTLNGTQLNANELSDENKIHAIMLWSALPGASRHHWGTDFDVYDKSKVDLYTAETQGSFELIPEEYEGNGPCAQLSLWLLENAKRFGFYFPYASYRGGVAKEPWHLSYRPIAENIIADFSLRGLSKQLNMANFLGKEAVIPSLSTLFSRYTLNNGTQ</sequence>
<dbReference type="GO" id="GO:0004180">
    <property type="term" value="F:carboxypeptidase activity"/>
    <property type="evidence" value="ECO:0007669"/>
    <property type="project" value="UniProtKB-KW"/>
</dbReference>
<reference evidence="2" key="2">
    <citation type="submission" date="2023-01" db="EMBL/GenBank/DDBJ databases">
        <title>Draft genome sequence of Agaribacter marinus strain NBRC 110023.</title>
        <authorList>
            <person name="Sun Q."/>
            <person name="Mori K."/>
        </authorList>
    </citation>
    <scope>NUCLEOTIDE SEQUENCE</scope>
    <source>
        <strain evidence="2">NBRC 110023</strain>
    </source>
</reference>
<dbReference type="CDD" id="cd14847">
    <property type="entry name" value="DD-carboxypeptidase_like"/>
    <property type="match status" value="1"/>
</dbReference>
<dbReference type="InterPro" id="IPR009045">
    <property type="entry name" value="Zn_M74/Hedgehog-like"/>
</dbReference>
<organism evidence="2 3">
    <name type="scientific">Agaribacter marinus</name>
    <dbReference type="NCBI Taxonomy" id="1431249"/>
    <lineage>
        <taxon>Bacteria</taxon>
        <taxon>Pseudomonadati</taxon>
        <taxon>Pseudomonadota</taxon>
        <taxon>Gammaproteobacteria</taxon>
        <taxon>Alteromonadales</taxon>
        <taxon>Alteromonadaceae</taxon>
        <taxon>Agaribacter</taxon>
    </lineage>
</organism>
<keyword evidence="3" id="KW-1185">Reference proteome</keyword>
<keyword evidence="2" id="KW-0378">Hydrolase</keyword>
<reference evidence="2" key="1">
    <citation type="journal article" date="2014" name="Int. J. Syst. Evol. Microbiol.">
        <title>Complete genome sequence of Corynebacterium casei LMG S-19264T (=DSM 44701T), isolated from a smear-ripened cheese.</title>
        <authorList>
            <consortium name="US DOE Joint Genome Institute (JGI-PGF)"/>
            <person name="Walter F."/>
            <person name="Albersmeier A."/>
            <person name="Kalinowski J."/>
            <person name="Ruckert C."/>
        </authorList>
    </citation>
    <scope>NUCLEOTIDE SEQUENCE</scope>
    <source>
        <strain evidence="2">NBRC 110023</strain>
    </source>
</reference>
<protein>
    <submittedName>
        <fullName evidence="2">D-alanyl-D-alanine carboxypeptidase</fullName>
    </submittedName>
</protein>
<dbReference type="Gene3D" id="3.30.1380.10">
    <property type="match status" value="1"/>
</dbReference>
<dbReference type="Pfam" id="PF02557">
    <property type="entry name" value="VanY"/>
    <property type="match status" value="1"/>
</dbReference>
<gene>
    <name evidence="2" type="ORF">GCM10007852_11250</name>
</gene>
<dbReference type="RefSeq" id="WP_284216523.1">
    <property type="nucleotide sequence ID" value="NZ_BSOT01000005.1"/>
</dbReference>
<dbReference type="Proteomes" id="UP001156601">
    <property type="component" value="Unassembled WGS sequence"/>
</dbReference>
<accession>A0AA37WHW3</accession>
<keyword evidence="2" id="KW-0121">Carboxypeptidase</keyword>
<evidence type="ECO:0000313" key="2">
    <source>
        <dbReference type="EMBL" id="GLR70217.1"/>
    </source>
</evidence>
<name>A0AA37WHW3_9ALTE</name>
<dbReference type="InterPro" id="IPR052179">
    <property type="entry name" value="DD-CPase-like"/>
</dbReference>
<evidence type="ECO:0000313" key="3">
    <source>
        <dbReference type="Proteomes" id="UP001156601"/>
    </source>
</evidence>
<dbReference type="PANTHER" id="PTHR34385">
    <property type="entry name" value="D-ALANYL-D-ALANINE CARBOXYPEPTIDASE"/>
    <property type="match status" value="1"/>
</dbReference>
<dbReference type="InterPro" id="IPR003709">
    <property type="entry name" value="VanY-like_core_dom"/>
</dbReference>
<dbReference type="SUPFAM" id="SSF55166">
    <property type="entry name" value="Hedgehog/DD-peptidase"/>
    <property type="match status" value="1"/>
</dbReference>